<dbReference type="Gene3D" id="3.40.50.1820">
    <property type="entry name" value="alpha/beta hydrolase"/>
    <property type="match status" value="1"/>
</dbReference>
<evidence type="ECO:0000313" key="3">
    <source>
        <dbReference type="Proteomes" id="UP000317519"/>
    </source>
</evidence>
<evidence type="ECO:0000313" key="2">
    <source>
        <dbReference type="EMBL" id="TWI03189.1"/>
    </source>
</evidence>
<dbReference type="PANTHER" id="PTHR45856">
    <property type="entry name" value="ALPHA/BETA-HYDROLASES SUPERFAMILY PROTEIN"/>
    <property type="match status" value="1"/>
</dbReference>
<dbReference type="Proteomes" id="UP000317519">
    <property type="component" value="Unassembled WGS sequence"/>
</dbReference>
<dbReference type="CDD" id="cd00519">
    <property type="entry name" value="Lipase_3"/>
    <property type="match status" value="1"/>
</dbReference>
<dbReference type="InterPro" id="IPR029058">
    <property type="entry name" value="AB_hydrolase_fold"/>
</dbReference>
<reference evidence="2 3" key="1">
    <citation type="journal article" date="2015" name="Stand. Genomic Sci.">
        <title>Genomic Encyclopedia of Bacterial and Archaeal Type Strains, Phase III: the genomes of soil and plant-associated and newly described type strains.</title>
        <authorList>
            <person name="Whitman W.B."/>
            <person name="Woyke T."/>
            <person name="Klenk H.P."/>
            <person name="Zhou Y."/>
            <person name="Lilburn T.G."/>
            <person name="Beck B.J."/>
            <person name="De Vos P."/>
            <person name="Vandamme P."/>
            <person name="Eisen J.A."/>
            <person name="Garrity G."/>
            <person name="Hugenholtz P."/>
            <person name="Kyrpides N.C."/>
        </authorList>
    </citation>
    <scope>NUCLEOTIDE SEQUENCE [LARGE SCALE GENOMIC DNA]</scope>
    <source>
        <strain evidence="2 3">CGMCC 1.6847</strain>
    </source>
</reference>
<sequence length="264" mass="30771">MVTDYKRYFELAKMCKAVYGSPVRQDLLSYNGKKMSGQKIVHGSYGRGFCRLFWNDETLVLAFRGTRESIDWWVSNLKMFPVLLKNCEMNSKKIKVHRGFQRTLYYADKTTKLNSFDAVLKHINDLDLITNRKIVITGHSLGGALATLFSVKLRAKMPIVVAEQLHEVVLFGAPAVGLKRFKTFYEELNKKTIRIINGSDVVPFTPPLFYYHIGQELWIRKNEIKDNKSWLLRLFYALKLPMKNFINDHDMKSYMANLKELEKK</sequence>
<protein>
    <submittedName>
        <fullName evidence="2">Lipase (Class 3)</fullName>
    </submittedName>
</protein>
<dbReference type="InterPro" id="IPR002921">
    <property type="entry name" value="Fungal_lipase-type"/>
</dbReference>
<feature type="domain" description="Fungal lipase-type" evidence="1">
    <location>
        <begin position="60"/>
        <end position="208"/>
    </location>
</feature>
<accession>A0ABY3FMY8</accession>
<dbReference type="EMBL" id="VLKO01000001">
    <property type="protein sequence ID" value="TWI03189.1"/>
    <property type="molecule type" value="Genomic_DNA"/>
</dbReference>
<dbReference type="SUPFAM" id="SSF53474">
    <property type="entry name" value="alpha/beta-Hydrolases"/>
    <property type="match status" value="1"/>
</dbReference>
<dbReference type="PANTHER" id="PTHR45856:SF24">
    <property type="entry name" value="FUNGAL LIPASE-LIKE DOMAIN-CONTAINING PROTEIN"/>
    <property type="match status" value="1"/>
</dbReference>
<gene>
    <name evidence="2" type="ORF">IQ05_00119</name>
</gene>
<dbReference type="RefSeq" id="WP_144888981.1">
    <property type="nucleotide sequence ID" value="NZ_VLKO01000001.1"/>
</dbReference>
<dbReference type="InterPro" id="IPR051218">
    <property type="entry name" value="Sec_MonoDiacylglyc_Lipase"/>
</dbReference>
<organism evidence="2 3">
    <name type="scientific">Flavobacterium tiangeerense</name>
    <dbReference type="NCBI Taxonomy" id="459471"/>
    <lineage>
        <taxon>Bacteria</taxon>
        <taxon>Pseudomonadati</taxon>
        <taxon>Bacteroidota</taxon>
        <taxon>Flavobacteriia</taxon>
        <taxon>Flavobacteriales</taxon>
        <taxon>Flavobacteriaceae</taxon>
        <taxon>Flavobacterium</taxon>
    </lineage>
</organism>
<keyword evidence="3" id="KW-1185">Reference proteome</keyword>
<comment type="caution">
    <text evidence="2">The sequence shown here is derived from an EMBL/GenBank/DDBJ whole genome shotgun (WGS) entry which is preliminary data.</text>
</comment>
<evidence type="ECO:0000259" key="1">
    <source>
        <dbReference type="Pfam" id="PF01764"/>
    </source>
</evidence>
<dbReference type="Pfam" id="PF01764">
    <property type="entry name" value="Lipase_3"/>
    <property type="match status" value="1"/>
</dbReference>
<name>A0ABY3FMY8_9FLAO</name>
<proteinExistence type="predicted"/>